<gene>
    <name evidence="1" type="ORF">MNOR_LOCUS37482</name>
</gene>
<name>A0AAV2SJT3_MEGNR</name>
<proteinExistence type="predicted"/>
<evidence type="ECO:0000313" key="2">
    <source>
        <dbReference type="Proteomes" id="UP001497623"/>
    </source>
</evidence>
<sequence length="122" mass="13579">MQVLELWFGSSCPHSQHWGINGSISSSLLSSVNLIPPIFVFGCLMNSNAFFCSSISILKDFFDFIIYISLIFQSCSCNRDFISSLPYVSSRAGSKFVQNTVLFALTLRLNLGSKLFVTKNSE</sequence>
<protein>
    <submittedName>
        <fullName evidence="1">Uncharacterized protein</fullName>
    </submittedName>
</protein>
<keyword evidence="2" id="KW-1185">Reference proteome</keyword>
<organism evidence="1 2">
    <name type="scientific">Meganyctiphanes norvegica</name>
    <name type="common">Northern krill</name>
    <name type="synonym">Thysanopoda norvegica</name>
    <dbReference type="NCBI Taxonomy" id="48144"/>
    <lineage>
        <taxon>Eukaryota</taxon>
        <taxon>Metazoa</taxon>
        <taxon>Ecdysozoa</taxon>
        <taxon>Arthropoda</taxon>
        <taxon>Crustacea</taxon>
        <taxon>Multicrustacea</taxon>
        <taxon>Malacostraca</taxon>
        <taxon>Eumalacostraca</taxon>
        <taxon>Eucarida</taxon>
        <taxon>Euphausiacea</taxon>
        <taxon>Euphausiidae</taxon>
        <taxon>Meganyctiphanes</taxon>
    </lineage>
</organism>
<comment type="caution">
    <text evidence="1">The sequence shown here is derived from an EMBL/GenBank/DDBJ whole genome shotgun (WGS) entry which is preliminary data.</text>
</comment>
<dbReference type="EMBL" id="CAXKWB010075963">
    <property type="protein sequence ID" value="CAL4199873.1"/>
    <property type="molecule type" value="Genomic_DNA"/>
</dbReference>
<accession>A0AAV2SJT3</accession>
<dbReference type="AlphaFoldDB" id="A0AAV2SJT3"/>
<evidence type="ECO:0000313" key="1">
    <source>
        <dbReference type="EMBL" id="CAL4199873.1"/>
    </source>
</evidence>
<dbReference type="Proteomes" id="UP001497623">
    <property type="component" value="Unassembled WGS sequence"/>
</dbReference>
<reference evidence="1 2" key="1">
    <citation type="submission" date="2024-05" db="EMBL/GenBank/DDBJ databases">
        <authorList>
            <person name="Wallberg A."/>
        </authorList>
    </citation>
    <scope>NUCLEOTIDE SEQUENCE [LARGE SCALE GENOMIC DNA]</scope>
</reference>